<gene>
    <name evidence="7" type="ORF">CRH09_30130</name>
</gene>
<feature type="transmembrane region" description="Helical" evidence="5">
    <location>
        <begin position="212"/>
        <end position="233"/>
    </location>
</feature>
<evidence type="ECO:0000313" key="7">
    <source>
        <dbReference type="EMBL" id="ATL72224.1"/>
    </source>
</evidence>
<dbReference type="Pfam" id="PF07690">
    <property type="entry name" value="MFS_1"/>
    <property type="match status" value="1"/>
</dbReference>
<evidence type="ECO:0000256" key="3">
    <source>
        <dbReference type="ARBA" id="ARBA00022989"/>
    </source>
</evidence>
<dbReference type="InterPro" id="IPR011701">
    <property type="entry name" value="MFS"/>
</dbReference>
<dbReference type="PROSITE" id="PS50850">
    <property type="entry name" value="MFS"/>
    <property type="match status" value="1"/>
</dbReference>
<evidence type="ECO:0000256" key="2">
    <source>
        <dbReference type="ARBA" id="ARBA00022692"/>
    </source>
</evidence>
<feature type="transmembrane region" description="Helical" evidence="5">
    <location>
        <begin position="254"/>
        <end position="276"/>
    </location>
</feature>
<feature type="transmembrane region" description="Helical" evidence="5">
    <location>
        <begin position="383"/>
        <end position="413"/>
    </location>
</feature>
<evidence type="ECO:0000259" key="6">
    <source>
        <dbReference type="PROSITE" id="PS50850"/>
    </source>
</evidence>
<proteinExistence type="predicted"/>
<feature type="transmembrane region" description="Helical" evidence="5">
    <location>
        <begin position="32"/>
        <end position="50"/>
    </location>
</feature>
<dbReference type="GO" id="GO:0022857">
    <property type="term" value="F:transmembrane transporter activity"/>
    <property type="evidence" value="ECO:0007669"/>
    <property type="project" value="InterPro"/>
</dbReference>
<feature type="transmembrane region" description="Helical" evidence="5">
    <location>
        <begin position="155"/>
        <end position="175"/>
    </location>
</feature>
<protein>
    <submittedName>
        <fullName evidence="7">MFS transporter</fullName>
    </submittedName>
</protein>
<feature type="transmembrane region" description="Helical" evidence="5">
    <location>
        <begin position="87"/>
        <end position="108"/>
    </location>
</feature>
<feature type="transmembrane region" description="Helical" evidence="5">
    <location>
        <begin position="296"/>
        <end position="314"/>
    </location>
</feature>
<feature type="transmembrane region" description="Helical" evidence="5">
    <location>
        <begin position="187"/>
        <end position="206"/>
    </location>
</feature>
<accession>A0A291RYB9</accession>
<comment type="subcellular location">
    <subcellularLocation>
        <location evidence="1">Cell membrane</location>
        <topology evidence="1">Multi-pass membrane protein</topology>
    </subcellularLocation>
</comment>
<reference evidence="7 8" key="1">
    <citation type="submission" date="2017-10" db="EMBL/GenBank/DDBJ databases">
        <title>Comparative genomics between pathogenic Norcardia.</title>
        <authorList>
            <person name="Zeng L."/>
        </authorList>
    </citation>
    <scope>NUCLEOTIDE SEQUENCE [LARGE SCALE GENOMIC DNA]</scope>
    <source>
        <strain evidence="7 8">NC_YFY_NT001</strain>
    </source>
</reference>
<dbReference type="PANTHER" id="PTHR42718">
    <property type="entry name" value="MAJOR FACILITATOR SUPERFAMILY MULTIDRUG TRANSPORTER MFSC"/>
    <property type="match status" value="1"/>
</dbReference>
<feature type="domain" description="Major facilitator superfamily (MFS) profile" evidence="6">
    <location>
        <begin position="1"/>
        <end position="453"/>
    </location>
</feature>
<name>A0A291RYB9_9NOCA</name>
<evidence type="ECO:0000256" key="1">
    <source>
        <dbReference type="ARBA" id="ARBA00004651"/>
    </source>
</evidence>
<dbReference type="PANTHER" id="PTHR42718:SF39">
    <property type="entry name" value="ACTINORHODIN TRANSPORTER-RELATED"/>
    <property type="match status" value="1"/>
</dbReference>
<dbReference type="EMBL" id="CP023778">
    <property type="protein sequence ID" value="ATL72224.1"/>
    <property type="molecule type" value="Genomic_DNA"/>
</dbReference>
<feature type="transmembrane region" description="Helical" evidence="5">
    <location>
        <begin position="321"/>
        <end position="343"/>
    </location>
</feature>
<evidence type="ECO:0000256" key="5">
    <source>
        <dbReference type="SAM" id="Phobius"/>
    </source>
</evidence>
<organism evidence="7 8">
    <name type="scientific">Nocardia terpenica</name>
    <dbReference type="NCBI Taxonomy" id="455432"/>
    <lineage>
        <taxon>Bacteria</taxon>
        <taxon>Bacillati</taxon>
        <taxon>Actinomycetota</taxon>
        <taxon>Actinomycetes</taxon>
        <taxon>Mycobacteriales</taxon>
        <taxon>Nocardiaceae</taxon>
        <taxon>Nocardia</taxon>
    </lineage>
</organism>
<feature type="transmembrane region" description="Helical" evidence="5">
    <location>
        <begin position="62"/>
        <end position="81"/>
    </location>
</feature>
<dbReference type="Proteomes" id="UP000221961">
    <property type="component" value="Chromosome"/>
</dbReference>
<dbReference type="InterPro" id="IPR020846">
    <property type="entry name" value="MFS_dom"/>
</dbReference>
<feature type="transmembrane region" description="Helical" evidence="5">
    <location>
        <begin position="120"/>
        <end position="143"/>
    </location>
</feature>
<dbReference type="AlphaFoldDB" id="A0A291RYB9"/>
<feature type="transmembrane region" description="Helical" evidence="5">
    <location>
        <begin position="425"/>
        <end position="449"/>
    </location>
</feature>
<dbReference type="Gene3D" id="1.20.1250.20">
    <property type="entry name" value="MFS general substrate transporter like domains"/>
    <property type="match status" value="1"/>
</dbReference>
<keyword evidence="4 5" id="KW-0472">Membrane</keyword>
<dbReference type="SUPFAM" id="SSF103473">
    <property type="entry name" value="MFS general substrate transporter"/>
    <property type="match status" value="1"/>
</dbReference>
<evidence type="ECO:0000256" key="4">
    <source>
        <dbReference type="ARBA" id="ARBA00023136"/>
    </source>
</evidence>
<dbReference type="CDD" id="cd17321">
    <property type="entry name" value="MFS_MMR_MDR_like"/>
    <property type="match status" value="1"/>
</dbReference>
<dbReference type="GO" id="GO:0005886">
    <property type="term" value="C:plasma membrane"/>
    <property type="evidence" value="ECO:0007669"/>
    <property type="project" value="UniProtKB-SubCell"/>
</dbReference>
<keyword evidence="3 5" id="KW-1133">Transmembrane helix</keyword>
<dbReference type="InterPro" id="IPR036259">
    <property type="entry name" value="MFS_trans_sf"/>
</dbReference>
<evidence type="ECO:0000313" key="8">
    <source>
        <dbReference type="Proteomes" id="UP000221961"/>
    </source>
</evidence>
<keyword evidence="2 5" id="KW-0812">Transmembrane</keyword>
<dbReference type="KEGG" id="ntp:CRH09_30130"/>
<sequence length="459" mass="48108">MVGTFMAIMDVFIVLIAAPAMQHDLHATDAEIQFVLAGYQLTYAVTLVIGGRLGDLYGRKRIFRLGLAVFTVASLACGLASDADLLIAARLIQGLGAALLFPQVFSIIRVLVPQQHRHRIFGVLGAVIGLSTIAGQMLGGVLIDADLFGTSWRPVFWINVPIGLVTLVLAARLIPESRAPQVHRPDLTGAGVLTVALLLLVVPLVAGRQAGWPAWSWYCLVGAAIVFAVFVVVERRIGRHGGAPLVEPALFGERPFITGVSLVLVYYSGLNSFFLILSLTLQDGLGLSPLDAGLVYAPQALMFLLSSLLAGHVASRSGRHLLLIGGLVTTVGFASTVVVALISGSHLSAWLILPTLLVQGMGEGLLQTPLLNSILSRVRSDHIGLASGVLSTAQQVGGALGVAAVGVLFFGSIGSTKAGATSTYAHSFGITTIYNTIAALAVSALVLALPRRGRPEDMP</sequence>
<dbReference type="Gene3D" id="1.20.1720.10">
    <property type="entry name" value="Multidrug resistance protein D"/>
    <property type="match status" value="1"/>
</dbReference>